<evidence type="ECO:0000313" key="1">
    <source>
        <dbReference type="EMBL" id="GAH67428.1"/>
    </source>
</evidence>
<sequence length="70" mass="7983">MEAKVWLKSELTGETCGSITAMFNTTIALLNARIAWLKENNLAASIIIELARDDMRKWQDELQLTEEDEV</sequence>
<accession>X1JCD3</accession>
<reference evidence="1" key="1">
    <citation type="journal article" date="2014" name="Front. Microbiol.">
        <title>High frequency of phylogenetically diverse reductive dehalogenase-homologous genes in deep subseafloor sedimentary metagenomes.</title>
        <authorList>
            <person name="Kawai M."/>
            <person name="Futagami T."/>
            <person name="Toyoda A."/>
            <person name="Takaki Y."/>
            <person name="Nishi S."/>
            <person name="Hori S."/>
            <person name="Arai W."/>
            <person name="Tsubouchi T."/>
            <person name="Morono Y."/>
            <person name="Uchiyama I."/>
            <person name="Ito T."/>
            <person name="Fujiyama A."/>
            <person name="Inagaki F."/>
            <person name="Takami H."/>
        </authorList>
    </citation>
    <scope>NUCLEOTIDE SEQUENCE</scope>
    <source>
        <strain evidence="1">Expedition CK06-06</strain>
    </source>
</reference>
<organism evidence="1">
    <name type="scientific">marine sediment metagenome</name>
    <dbReference type="NCBI Taxonomy" id="412755"/>
    <lineage>
        <taxon>unclassified sequences</taxon>
        <taxon>metagenomes</taxon>
        <taxon>ecological metagenomes</taxon>
    </lineage>
</organism>
<dbReference type="EMBL" id="BARU01026839">
    <property type="protein sequence ID" value="GAH67428.1"/>
    <property type="molecule type" value="Genomic_DNA"/>
</dbReference>
<dbReference type="AlphaFoldDB" id="X1JCD3"/>
<comment type="caution">
    <text evidence="1">The sequence shown here is derived from an EMBL/GenBank/DDBJ whole genome shotgun (WGS) entry which is preliminary data.</text>
</comment>
<gene>
    <name evidence="1" type="ORF">S03H2_43069</name>
</gene>
<proteinExistence type="predicted"/>
<protein>
    <submittedName>
        <fullName evidence="1">Uncharacterized protein</fullName>
    </submittedName>
</protein>
<name>X1JCD3_9ZZZZ</name>